<dbReference type="RefSeq" id="WP_376840096.1">
    <property type="nucleotide sequence ID" value="NZ_JBHMAU010000050.1"/>
</dbReference>
<sequence length="410" mass="42396">MRFLSNTVQRYAWGSPTGIPEILGLPATEEPAAELWMGAHPVAPSQLLDEAGQPVASLLEWIDTAPEAALGQASIDAFGARLPFLLKILSAATALSIQAHPSAAQARAGFARENAAGIPLDAAHRNYKDDAHKPELICALTEFHALCGFREPAAIAATLDRFAAALTAAGENAQLPALEAWRTALDADTSAAALQQATGLLLEQRDTYGAFADVLAGISIEPVGDEHPSHAGSAVDPVLTLREVQADFPHDPGVLVALMLNRLRLEPGEALALDAGILHAYLGGLGVEIMASSDNVMRGGLTSKHIDVAELDAVVSYQPGLPALAAPDAAGVLRGATDDFALQGITAAQELAVHRAGPAILLCTSGTFTCNDGTRLQAGDSVFVAAEEPAPIVTGAGHLFVATTGLSHQP</sequence>
<dbReference type="GO" id="GO:0004476">
    <property type="term" value="F:mannose-6-phosphate isomerase activity"/>
    <property type="evidence" value="ECO:0007669"/>
    <property type="project" value="UniProtKB-EC"/>
</dbReference>
<evidence type="ECO:0000313" key="9">
    <source>
        <dbReference type="EMBL" id="MFB9776283.1"/>
    </source>
</evidence>
<evidence type="ECO:0000259" key="8">
    <source>
        <dbReference type="Pfam" id="PF20511"/>
    </source>
</evidence>
<dbReference type="InterPro" id="IPR014710">
    <property type="entry name" value="RmlC-like_jellyroll"/>
</dbReference>
<name>A0ABV5X284_9MICO</name>
<dbReference type="NCBIfam" id="TIGR00218">
    <property type="entry name" value="manA"/>
    <property type="match status" value="1"/>
</dbReference>
<dbReference type="Gene3D" id="2.60.120.10">
    <property type="entry name" value="Jelly Rolls"/>
    <property type="match status" value="2"/>
</dbReference>
<dbReference type="EC" id="5.3.1.8" evidence="4"/>
<evidence type="ECO:0000256" key="6">
    <source>
        <dbReference type="ARBA" id="ARBA00022833"/>
    </source>
</evidence>
<keyword evidence="10" id="KW-1185">Reference proteome</keyword>
<dbReference type="Proteomes" id="UP001589707">
    <property type="component" value="Unassembled WGS sequence"/>
</dbReference>
<dbReference type="Gene3D" id="1.10.441.10">
    <property type="entry name" value="Phosphomannose Isomerase, domain 2"/>
    <property type="match status" value="1"/>
</dbReference>
<proteinExistence type="inferred from homology"/>
<dbReference type="CDD" id="cd07011">
    <property type="entry name" value="cupin_PMI_type_I_N"/>
    <property type="match status" value="1"/>
</dbReference>
<feature type="domain" description="Phosphomannose isomerase type I catalytic" evidence="8">
    <location>
        <begin position="4"/>
        <end position="150"/>
    </location>
</feature>
<evidence type="ECO:0000313" key="10">
    <source>
        <dbReference type="Proteomes" id="UP001589707"/>
    </source>
</evidence>
<evidence type="ECO:0000256" key="3">
    <source>
        <dbReference type="ARBA" id="ARBA00010772"/>
    </source>
</evidence>
<dbReference type="PRINTS" id="PR00714">
    <property type="entry name" value="MAN6PISMRASE"/>
</dbReference>
<comment type="cofactor">
    <cofactor evidence="2">
        <name>Zn(2+)</name>
        <dbReference type="ChEBI" id="CHEBI:29105"/>
    </cofactor>
</comment>
<dbReference type="PANTHER" id="PTHR10309:SF0">
    <property type="entry name" value="MANNOSE-6-PHOSPHATE ISOMERASE"/>
    <property type="match status" value="1"/>
</dbReference>
<dbReference type="InterPro" id="IPR001250">
    <property type="entry name" value="Man6P_Isoase-1"/>
</dbReference>
<dbReference type="EMBL" id="JBHMAU010000050">
    <property type="protein sequence ID" value="MFB9776283.1"/>
    <property type="molecule type" value="Genomic_DNA"/>
</dbReference>
<accession>A0ABV5X284</accession>
<evidence type="ECO:0000256" key="4">
    <source>
        <dbReference type="ARBA" id="ARBA00011956"/>
    </source>
</evidence>
<dbReference type="Pfam" id="PF20511">
    <property type="entry name" value="PMI_typeI_cat"/>
    <property type="match status" value="1"/>
</dbReference>
<dbReference type="SUPFAM" id="SSF51182">
    <property type="entry name" value="RmlC-like cupins"/>
    <property type="match status" value="1"/>
</dbReference>
<evidence type="ECO:0000256" key="7">
    <source>
        <dbReference type="ARBA" id="ARBA00023235"/>
    </source>
</evidence>
<evidence type="ECO:0000256" key="5">
    <source>
        <dbReference type="ARBA" id="ARBA00022723"/>
    </source>
</evidence>
<dbReference type="PANTHER" id="PTHR10309">
    <property type="entry name" value="MANNOSE-6-PHOSPHATE ISOMERASE"/>
    <property type="match status" value="1"/>
</dbReference>
<organism evidence="9 10">
    <name type="scientific">Brevibacterium otitidis</name>
    <dbReference type="NCBI Taxonomy" id="53364"/>
    <lineage>
        <taxon>Bacteria</taxon>
        <taxon>Bacillati</taxon>
        <taxon>Actinomycetota</taxon>
        <taxon>Actinomycetes</taxon>
        <taxon>Micrococcales</taxon>
        <taxon>Brevibacteriaceae</taxon>
        <taxon>Brevibacterium</taxon>
    </lineage>
</organism>
<dbReference type="PIRSF" id="PIRSF001480">
    <property type="entry name" value="Mannose-6-phosphate_isomerase"/>
    <property type="match status" value="1"/>
</dbReference>
<evidence type="ECO:0000256" key="1">
    <source>
        <dbReference type="ARBA" id="ARBA00000757"/>
    </source>
</evidence>
<keyword evidence="6" id="KW-0862">Zinc</keyword>
<gene>
    <name evidence="9" type="primary">manA</name>
    <name evidence="9" type="ORF">ACFFN1_07685</name>
</gene>
<protein>
    <recommendedName>
        <fullName evidence="4">mannose-6-phosphate isomerase</fullName>
        <ecNumber evidence="4">5.3.1.8</ecNumber>
    </recommendedName>
</protein>
<keyword evidence="7 9" id="KW-0413">Isomerase</keyword>
<reference evidence="9 10" key="1">
    <citation type="submission" date="2024-09" db="EMBL/GenBank/DDBJ databases">
        <authorList>
            <person name="Sun Q."/>
            <person name="Mori K."/>
        </authorList>
    </citation>
    <scope>NUCLEOTIDE SEQUENCE [LARGE SCALE GENOMIC DNA]</scope>
    <source>
        <strain evidence="9 10">JCM 11683</strain>
    </source>
</reference>
<dbReference type="InterPro" id="IPR046457">
    <property type="entry name" value="PMI_typeI_cat"/>
</dbReference>
<comment type="catalytic activity">
    <reaction evidence="1">
        <text>D-mannose 6-phosphate = D-fructose 6-phosphate</text>
        <dbReference type="Rhea" id="RHEA:12356"/>
        <dbReference type="ChEBI" id="CHEBI:58735"/>
        <dbReference type="ChEBI" id="CHEBI:61527"/>
        <dbReference type="EC" id="5.3.1.8"/>
    </reaction>
</comment>
<evidence type="ECO:0000256" key="2">
    <source>
        <dbReference type="ARBA" id="ARBA00001947"/>
    </source>
</evidence>
<dbReference type="InterPro" id="IPR011051">
    <property type="entry name" value="RmlC_Cupin_sf"/>
</dbReference>
<keyword evidence="5" id="KW-0479">Metal-binding</keyword>
<comment type="caution">
    <text evidence="9">The sequence shown here is derived from an EMBL/GenBank/DDBJ whole genome shotgun (WGS) entry which is preliminary data.</text>
</comment>
<dbReference type="InterPro" id="IPR016305">
    <property type="entry name" value="Mannose-6-P_Isomerase"/>
</dbReference>
<comment type="similarity">
    <text evidence="3">Belongs to the mannose-6-phosphate isomerase type 1 family.</text>
</comment>